<name>A0A843UJQ8_COLES</name>
<dbReference type="AlphaFoldDB" id="A0A843UJQ8"/>
<evidence type="ECO:0000313" key="1">
    <source>
        <dbReference type="EMBL" id="MQL82090.1"/>
    </source>
</evidence>
<protein>
    <submittedName>
        <fullName evidence="1">Uncharacterized protein</fullName>
    </submittedName>
</protein>
<accession>A0A843UJQ8</accession>
<gene>
    <name evidence="1" type="ORF">Taro_014557</name>
</gene>
<evidence type="ECO:0000313" key="2">
    <source>
        <dbReference type="Proteomes" id="UP000652761"/>
    </source>
</evidence>
<keyword evidence="2" id="KW-1185">Reference proteome</keyword>
<proteinExistence type="predicted"/>
<reference evidence="1" key="1">
    <citation type="submission" date="2017-07" db="EMBL/GenBank/DDBJ databases">
        <title>Taro Niue Genome Assembly and Annotation.</title>
        <authorList>
            <person name="Atibalentja N."/>
            <person name="Keating K."/>
            <person name="Fields C.J."/>
        </authorList>
    </citation>
    <scope>NUCLEOTIDE SEQUENCE</scope>
    <source>
        <strain evidence="1">Niue_2</strain>
        <tissue evidence="1">Leaf</tissue>
    </source>
</reference>
<dbReference type="EMBL" id="NMUH01000607">
    <property type="protein sequence ID" value="MQL82090.1"/>
    <property type="molecule type" value="Genomic_DNA"/>
</dbReference>
<comment type="caution">
    <text evidence="1">The sequence shown here is derived from an EMBL/GenBank/DDBJ whole genome shotgun (WGS) entry which is preliminary data.</text>
</comment>
<dbReference type="Proteomes" id="UP000652761">
    <property type="component" value="Unassembled WGS sequence"/>
</dbReference>
<organism evidence="1 2">
    <name type="scientific">Colocasia esculenta</name>
    <name type="common">Wild taro</name>
    <name type="synonym">Arum esculentum</name>
    <dbReference type="NCBI Taxonomy" id="4460"/>
    <lineage>
        <taxon>Eukaryota</taxon>
        <taxon>Viridiplantae</taxon>
        <taxon>Streptophyta</taxon>
        <taxon>Embryophyta</taxon>
        <taxon>Tracheophyta</taxon>
        <taxon>Spermatophyta</taxon>
        <taxon>Magnoliopsida</taxon>
        <taxon>Liliopsida</taxon>
        <taxon>Araceae</taxon>
        <taxon>Aroideae</taxon>
        <taxon>Colocasieae</taxon>
        <taxon>Colocasia</taxon>
    </lineage>
</organism>
<sequence length="241" mass="27087">MVVTLPLPRFLLLKPSRKKEDDGDAANPSRRAPPRPSIFSFCILLILRGYGASLPLASSPPPHEMEELALIVAWGAAVQRASRPWRTHNFFKGSVDTPHTSVDTMLQALSQNVKKCSSSVDTSPSQGINTLLLAIQHMRTSREPIHFQKKPFGGQRGFSRSVSISRSYKPSFQEEGQGNQGESLERRLLCKVREQIQLKRHRRRRISGISDAIKAEHRQLRRISIDFHQGSSIEASARPLH</sequence>